<dbReference type="Proteomes" id="UP000646244">
    <property type="component" value="Unassembled WGS sequence"/>
</dbReference>
<name>A0A918TY80_STRCJ</name>
<protein>
    <submittedName>
        <fullName evidence="2">Uncharacterized protein</fullName>
    </submittedName>
</protein>
<evidence type="ECO:0000313" key="2">
    <source>
        <dbReference type="EMBL" id="GHC68871.1"/>
    </source>
</evidence>
<dbReference type="AlphaFoldDB" id="A0A918TY80"/>
<accession>A0A918TY80</accession>
<dbReference type="EMBL" id="BMVB01000026">
    <property type="protein sequence ID" value="GHC68871.1"/>
    <property type="molecule type" value="Genomic_DNA"/>
</dbReference>
<reference evidence="2" key="2">
    <citation type="submission" date="2020-09" db="EMBL/GenBank/DDBJ databases">
        <authorList>
            <person name="Sun Q."/>
            <person name="Ohkuma M."/>
        </authorList>
    </citation>
    <scope>NUCLEOTIDE SEQUENCE</scope>
    <source>
        <strain evidence="2">JCM 4633</strain>
    </source>
</reference>
<feature type="region of interest" description="Disordered" evidence="1">
    <location>
        <begin position="27"/>
        <end position="74"/>
    </location>
</feature>
<evidence type="ECO:0000313" key="3">
    <source>
        <dbReference type="Proteomes" id="UP000646244"/>
    </source>
</evidence>
<proteinExistence type="predicted"/>
<comment type="caution">
    <text evidence="2">The sequence shown here is derived from an EMBL/GenBank/DDBJ whole genome shotgun (WGS) entry which is preliminary data.</text>
</comment>
<evidence type="ECO:0000256" key="1">
    <source>
        <dbReference type="SAM" id="MobiDB-lite"/>
    </source>
</evidence>
<gene>
    <name evidence="2" type="ORF">GCM10010507_54320</name>
</gene>
<organism evidence="2 3">
    <name type="scientific">Streptomyces cinnamoneus</name>
    <name type="common">Streptoverticillium cinnamoneum</name>
    <dbReference type="NCBI Taxonomy" id="53446"/>
    <lineage>
        <taxon>Bacteria</taxon>
        <taxon>Bacillati</taxon>
        <taxon>Actinomycetota</taxon>
        <taxon>Actinomycetes</taxon>
        <taxon>Kitasatosporales</taxon>
        <taxon>Streptomycetaceae</taxon>
        <taxon>Streptomyces</taxon>
        <taxon>Streptomyces cinnamoneus group</taxon>
    </lineage>
</organism>
<sequence length="74" mass="8083">MSAKSRLARDSPSYRWEAPPARTLAALSGSPEYAQYEDDPPPCDLPQLPLGGAPGTRRRGPRPSGVRRYFADTP</sequence>
<reference evidence="2" key="1">
    <citation type="journal article" date="2014" name="Int. J. Syst. Evol. Microbiol.">
        <title>Complete genome sequence of Corynebacterium casei LMG S-19264T (=DSM 44701T), isolated from a smear-ripened cheese.</title>
        <authorList>
            <consortium name="US DOE Joint Genome Institute (JGI-PGF)"/>
            <person name="Walter F."/>
            <person name="Albersmeier A."/>
            <person name="Kalinowski J."/>
            <person name="Ruckert C."/>
        </authorList>
    </citation>
    <scope>NUCLEOTIDE SEQUENCE</scope>
    <source>
        <strain evidence="2">JCM 4633</strain>
    </source>
</reference>